<accession>A0AAC9HTM6</accession>
<name>A0AAC9HTM6_9PSEU</name>
<evidence type="ECO:0000313" key="1">
    <source>
        <dbReference type="EMBL" id="AOS65472.1"/>
    </source>
</evidence>
<dbReference type="EMBL" id="CP014859">
    <property type="protein sequence ID" value="AOS65472.1"/>
    <property type="molecule type" value="Genomic_DNA"/>
</dbReference>
<gene>
    <name evidence="1" type="ORF">TL08_23460</name>
</gene>
<sequence length="210" mass="22888">MALIGGLLTAGCVAPPEPPLSSGTSPVLSEELVAYDNLEFATGRRAVFENTCEELPPELFAELGLTTEPYTLDAMSPGCAAEEEWGRVVIEQTAPRGRESQRRYFGDTWNGEGSYSDHFRRWILDDRYYALTYQGGSVGDTCTTAIHTGYLGPLTVSASIPTDERELLYVQDQDFDIETLIADYCSRSEQMAEVLVAAIDPEGGSRLAAG</sequence>
<reference evidence="2" key="1">
    <citation type="submission" date="2016-03" db="EMBL/GenBank/DDBJ databases">
        <title>Complete genome sequence of the type strain Actinoalloteichus hymeniacidonis DSM 45092.</title>
        <authorList>
            <person name="Schaffert L."/>
            <person name="Albersmeier A."/>
            <person name="Winkler A."/>
            <person name="Kalinowski J."/>
            <person name="Zotchev S."/>
            <person name="Ruckert C."/>
        </authorList>
    </citation>
    <scope>NUCLEOTIDE SEQUENCE [LARGE SCALE GENOMIC DNA]</scope>
    <source>
        <strain evidence="2">HPA177(T) (DSM 45092(T))</strain>
    </source>
</reference>
<evidence type="ECO:0008006" key="3">
    <source>
        <dbReference type="Google" id="ProtNLM"/>
    </source>
</evidence>
<proteinExistence type="predicted"/>
<organism evidence="1 2">
    <name type="scientific">Actinoalloteichus hymeniacidonis</name>
    <dbReference type="NCBI Taxonomy" id="340345"/>
    <lineage>
        <taxon>Bacteria</taxon>
        <taxon>Bacillati</taxon>
        <taxon>Actinomycetota</taxon>
        <taxon>Actinomycetes</taxon>
        <taxon>Pseudonocardiales</taxon>
        <taxon>Pseudonocardiaceae</taxon>
        <taxon>Actinoalloteichus</taxon>
    </lineage>
</organism>
<dbReference type="Proteomes" id="UP000095210">
    <property type="component" value="Chromosome"/>
</dbReference>
<dbReference type="AlphaFoldDB" id="A0AAC9HTM6"/>
<keyword evidence="2" id="KW-1185">Reference proteome</keyword>
<protein>
    <recommendedName>
        <fullName evidence="3">DUF3558 family protein</fullName>
    </recommendedName>
</protein>
<evidence type="ECO:0000313" key="2">
    <source>
        <dbReference type="Proteomes" id="UP000095210"/>
    </source>
</evidence>
<dbReference type="KEGG" id="ahm:TL08_23460"/>